<dbReference type="Proteomes" id="UP001142078">
    <property type="component" value="Unassembled WGS sequence"/>
</dbReference>
<protein>
    <submittedName>
        <fullName evidence="1">DUF5685 family protein</fullName>
    </submittedName>
</protein>
<organism evidence="1 2">
    <name type="scientific">Anaerosalibacter massiliensis</name>
    <dbReference type="NCBI Taxonomy" id="1347392"/>
    <lineage>
        <taxon>Bacteria</taxon>
        <taxon>Bacillati</taxon>
        <taxon>Bacillota</taxon>
        <taxon>Tissierellia</taxon>
        <taxon>Tissierellales</taxon>
        <taxon>Sporanaerobacteraceae</taxon>
        <taxon>Anaerosalibacter</taxon>
    </lineage>
</organism>
<evidence type="ECO:0000313" key="1">
    <source>
        <dbReference type="EMBL" id="MCR2044346.1"/>
    </source>
</evidence>
<comment type="caution">
    <text evidence="1">The sequence shown here is derived from an EMBL/GenBank/DDBJ whole genome shotgun (WGS) entry which is preliminary data.</text>
</comment>
<dbReference type="EMBL" id="JANJZL010000005">
    <property type="protein sequence ID" value="MCR2044346.1"/>
    <property type="molecule type" value="Genomic_DNA"/>
</dbReference>
<dbReference type="OrthoDB" id="1722540at2"/>
<keyword evidence="2" id="KW-1185">Reference proteome</keyword>
<reference evidence="1" key="1">
    <citation type="submission" date="2022-07" db="EMBL/GenBank/DDBJ databases">
        <title>Enhanced cultured diversity of the mouse gut microbiota enables custom-made synthetic communities.</title>
        <authorList>
            <person name="Afrizal A."/>
        </authorList>
    </citation>
    <scope>NUCLEOTIDE SEQUENCE</scope>
    <source>
        <strain evidence="1">DSM 29482</strain>
    </source>
</reference>
<dbReference type="Pfam" id="PF18937">
    <property type="entry name" value="DUF5685"/>
    <property type="match status" value="1"/>
</dbReference>
<accession>A0A9X2MNM9</accession>
<dbReference type="RefSeq" id="WP_042679159.1">
    <property type="nucleotide sequence ID" value="NZ_CABKTM010000011.1"/>
</dbReference>
<sequence>MFGYVIPYKMELKIKDYEKIKAYYCGLCRNIKYNFGNVPRITLNYDTTFLAILLDSFNGNEEKYIKRNCILHPIKKRIFLVDNEPLRYASYLNIILTYHKLLDDVIDDKTIRSRVFSSIFKTYLNKIPENFQQIENNIKENLNKLYYLEKSKNIDSLDELSHPFGELTAYTILSYINNKEYDESLYHLGYNLGKWIYIIDAYDDLEKDIKNNEFNGINLILNKKNIPYKDFVKSTNKRIHFILTSYARECSRAFEKLPIEKNRDILFNVFNFGLLAQIEKVFETKEMKTNERSLRNIGNK</sequence>
<name>A0A9X2MNM9_9FIRM</name>
<proteinExistence type="predicted"/>
<evidence type="ECO:0000313" key="2">
    <source>
        <dbReference type="Proteomes" id="UP001142078"/>
    </source>
</evidence>
<dbReference type="AlphaFoldDB" id="A0A9X2MNM9"/>
<gene>
    <name evidence="1" type="ORF">NSA23_09470</name>
</gene>
<dbReference type="InterPro" id="IPR043740">
    <property type="entry name" value="DUF5685"/>
</dbReference>